<dbReference type="EMBL" id="NWUX01000022">
    <property type="protein sequence ID" value="PCF94219.1"/>
    <property type="molecule type" value="Genomic_DNA"/>
</dbReference>
<evidence type="ECO:0000313" key="3">
    <source>
        <dbReference type="Proteomes" id="UP000218677"/>
    </source>
</evidence>
<protein>
    <submittedName>
        <fullName evidence="2">Uncharacterized protein</fullName>
    </submittedName>
</protein>
<name>A0A2A4HIP1_9GAMM</name>
<comment type="caution">
    <text evidence="2">The sequence shown here is derived from an EMBL/GenBank/DDBJ whole genome shotgun (WGS) entry which is preliminary data.</text>
</comment>
<proteinExistence type="predicted"/>
<accession>A0A2A4HIP1</accession>
<dbReference type="Proteomes" id="UP000218677">
    <property type="component" value="Unassembled WGS sequence"/>
</dbReference>
<evidence type="ECO:0000256" key="1">
    <source>
        <dbReference type="SAM" id="MobiDB-lite"/>
    </source>
</evidence>
<dbReference type="AlphaFoldDB" id="A0A2A4HIP1"/>
<evidence type="ECO:0000313" key="2">
    <source>
        <dbReference type="EMBL" id="PCF94219.1"/>
    </source>
</evidence>
<organism evidence="2 3">
    <name type="scientific">Vreelandella nigrificans</name>
    <dbReference type="NCBI Taxonomy" id="2042704"/>
    <lineage>
        <taxon>Bacteria</taxon>
        <taxon>Pseudomonadati</taxon>
        <taxon>Pseudomonadota</taxon>
        <taxon>Gammaproteobacteria</taxon>
        <taxon>Oceanospirillales</taxon>
        <taxon>Halomonadaceae</taxon>
        <taxon>Vreelandella</taxon>
    </lineage>
</organism>
<feature type="region of interest" description="Disordered" evidence="1">
    <location>
        <begin position="42"/>
        <end position="65"/>
    </location>
</feature>
<sequence>MYALIACGNEQGERLRAGDSWQTNAPAPLRDAPAGALTLTPRYKAHQSSYAHKPANRGGTKNPQH</sequence>
<gene>
    <name evidence="2" type="ORF">CPA45_18345</name>
</gene>
<reference evidence="3" key="1">
    <citation type="submission" date="2017-09" db="EMBL/GenBank/DDBJ databases">
        <authorList>
            <person name="Cho G.-S."/>
            <person name="Oguntoyinbo F.A."/>
            <person name="Cnockaert M."/>
            <person name="Kabisch J."/>
            <person name="Neve H."/>
            <person name="Bockelmann W."/>
            <person name="Wenning M."/>
            <person name="Franz C.M."/>
            <person name="Vandamme P."/>
        </authorList>
    </citation>
    <scope>NUCLEOTIDE SEQUENCE [LARGE SCALE GENOMIC DNA]</scope>
    <source>
        <strain evidence="3">MBT G8648</strain>
    </source>
</reference>
<keyword evidence="3" id="KW-1185">Reference proteome</keyword>